<dbReference type="RefSeq" id="WP_242380779.1">
    <property type="nucleotide sequence ID" value="NZ_JAKRKC020000002.1"/>
</dbReference>
<evidence type="ECO:0000256" key="1">
    <source>
        <dbReference type="SAM" id="MobiDB-lite"/>
    </source>
</evidence>
<accession>A0ABT0G358</accession>
<sequence>MAEPPWAPAELFRFAALERADLHSAILRAFAESAARLEPPLTAAGLHARLPAAGERDLGAALRRLTTWGLLEVVPDPAGFATAEELGRSTSRYALTGRGEAAVAGLRRAATAAASPGAQVTAVLDAIADRLHELDTLLSDPDPARDRRILTAVRELECHLDDLRAAAPRCTATPHPHLAPHPHAGPHPHPGPHPHAGPHLHPDATLAAHQAATLDHLQDLVTGLDRRHHDIAHALDAVARHDVRVLHARALAAAGHPPPAALAADPAGAWLGERAARWEELRSWFAPQDGGEPLVRRLQDAARQAVTALLREAGRLAEAGRRPSSPAADFRALARWFAAAPTEEDAHRLWDAAFGLGPSRHAHLGHADAEHVPAGVPWREAAPVEVSALLRSRGRTERMGRTGRVRDVSALRAERRARAARERAALEAAWSSLTTTPADLDASLPGGRAMRLSQLGELDRDTLARLLDLLGRALAQPRDPAGLRRAATSDGRAEIVLRDPEDGAVTRLRTSEGWLRAPDYLIGLRPAPGHARPGPAADGRAADGRAAVGR</sequence>
<protein>
    <submittedName>
        <fullName evidence="2">TIGR02677 family protein</fullName>
    </submittedName>
</protein>
<reference evidence="2 3" key="1">
    <citation type="submission" date="2022-04" db="EMBL/GenBank/DDBJ databases">
        <title>Genome draft of Actinomadura sp. ATCC 31491.</title>
        <authorList>
            <person name="Shi X."/>
            <person name="Du Y."/>
        </authorList>
    </citation>
    <scope>NUCLEOTIDE SEQUENCE [LARGE SCALE GENOMIC DNA]</scope>
    <source>
        <strain evidence="2 3">ATCC 31491</strain>
    </source>
</reference>
<dbReference type="InterPro" id="IPR013493">
    <property type="entry name" value="CHP02677"/>
</dbReference>
<dbReference type="Proteomes" id="UP001317259">
    <property type="component" value="Unassembled WGS sequence"/>
</dbReference>
<organism evidence="2 3">
    <name type="scientific">Actinomadura luzonensis</name>
    <dbReference type="NCBI Taxonomy" id="2805427"/>
    <lineage>
        <taxon>Bacteria</taxon>
        <taxon>Bacillati</taxon>
        <taxon>Actinomycetota</taxon>
        <taxon>Actinomycetes</taxon>
        <taxon>Streptosporangiales</taxon>
        <taxon>Thermomonosporaceae</taxon>
        <taxon>Actinomadura</taxon>
    </lineage>
</organism>
<name>A0ABT0G358_9ACTN</name>
<gene>
    <name evidence="2" type="ORF">MF672_035395</name>
</gene>
<keyword evidence="3" id="KW-1185">Reference proteome</keyword>
<dbReference type="NCBIfam" id="TIGR02677">
    <property type="entry name" value="TIGR02677 family protein"/>
    <property type="match status" value="1"/>
</dbReference>
<feature type="region of interest" description="Disordered" evidence="1">
    <location>
        <begin position="170"/>
        <end position="202"/>
    </location>
</feature>
<dbReference type="Pfam" id="PF09660">
    <property type="entry name" value="DUF2397"/>
    <property type="match status" value="2"/>
</dbReference>
<proteinExistence type="predicted"/>
<dbReference type="EMBL" id="JAKRKC020000002">
    <property type="protein sequence ID" value="MCK2219042.1"/>
    <property type="molecule type" value="Genomic_DNA"/>
</dbReference>
<feature type="region of interest" description="Disordered" evidence="1">
    <location>
        <begin position="526"/>
        <end position="550"/>
    </location>
</feature>
<feature type="compositionally biased region" description="Basic residues" evidence="1">
    <location>
        <begin position="178"/>
        <end position="198"/>
    </location>
</feature>
<evidence type="ECO:0000313" key="2">
    <source>
        <dbReference type="EMBL" id="MCK2219042.1"/>
    </source>
</evidence>
<evidence type="ECO:0000313" key="3">
    <source>
        <dbReference type="Proteomes" id="UP001317259"/>
    </source>
</evidence>
<comment type="caution">
    <text evidence="2">The sequence shown here is derived from an EMBL/GenBank/DDBJ whole genome shotgun (WGS) entry which is preliminary data.</text>
</comment>